<comment type="caution">
    <text evidence="1">The sequence shown here is derived from an EMBL/GenBank/DDBJ whole genome shotgun (WGS) entry which is preliminary data.</text>
</comment>
<name>A0A7J6RH84_PEROL</name>
<proteinExistence type="predicted"/>
<reference evidence="1 2" key="1">
    <citation type="submission" date="2020-04" db="EMBL/GenBank/DDBJ databases">
        <title>Perkinsus olseni comparative genomics.</title>
        <authorList>
            <person name="Bogema D.R."/>
        </authorList>
    </citation>
    <scope>NUCLEOTIDE SEQUENCE [LARGE SCALE GENOMIC DNA]</scope>
    <source>
        <strain evidence="1">ATCC PRA-205</strain>
    </source>
</reference>
<feature type="non-terminal residue" evidence="1">
    <location>
        <position position="1"/>
    </location>
</feature>
<dbReference type="Gene3D" id="2.40.70.10">
    <property type="entry name" value="Acid Proteases"/>
    <property type="match status" value="1"/>
</dbReference>
<dbReference type="InterPro" id="IPR021109">
    <property type="entry name" value="Peptidase_aspartic_dom_sf"/>
</dbReference>
<evidence type="ECO:0000313" key="2">
    <source>
        <dbReference type="Proteomes" id="UP000574390"/>
    </source>
</evidence>
<dbReference type="CDD" id="cd00303">
    <property type="entry name" value="retropepsin_like"/>
    <property type="match status" value="1"/>
</dbReference>
<accession>A0A7J6RH84</accession>
<feature type="non-terminal residue" evidence="1">
    <location>
        <position position="166"/>
    </location>
</feature>
<evidence type="ECO:0000313" key="1">
    <source>
        <dbReference type="EMBL" id="KAF4720139.1"/>
    </source>
</evidence>
<dbReference type="EMBL" id="JABANM010022100">
    <property type="protein sequence ID" value="KAF4720139.1"/>
    <property type="molecule type" value="Genomic_DNA"/>
</dbReference>
<dbReference type="SUPFAM" id="SSF50630">
    <property type="entry name" value="Acid proteases"/>
    <property type="match status" value="1"/>
</dbReference>
<organism evidence="1 2">
    <name type="scientific">Perkinsus olseni</name>
    <name type="common">Perkinsus atlanticus</name>
    <dbReference type="NCBI Taxonomy" id="32597"/>
    <lineage>
        <taxon>Eukaryota</taxon>
        <taxon>Sar</taxon>
        <taxon>Alveolata</taxon>
        <taxon>Perkinsozoa</taxon>
        <taxon>Perkinsea</taxon>
        <taxon>Perkinsida</taxon>
        <taxon>Perkinsidae</taxon>
        <taxon>Perkinsus</taxon>
    </lineage>
</organism>
<dbReference type="Proteomes" id="UP000574390">
    <property type="component" value="Unassembled WGS sequence"/>
</dbReference>
<gene>
    <name evidence="1" type="ORF">FOZ62_020426</name>
</gene>
<protein>
    <submittedName>
        <fullName evidence="1">Uncharacterized protein</fullName>
    </submittedName>
</protein>
<dbReference type="AlphaFoldDB" id="A0A7J6RH84"/>
<sequence length="166" mass="17752">AIGLIDSGSSISLIDVPTLASLPVSIEVDRSDSPRCTTATKGSLSTIGSVALSVHIGDTTVQHKFYVASASLIYPVILGRDILTACKLTISFNAKPKLSTAYPIVATASARGVERDAWKLLPKGWLLDEVVLDNNDIYIVAARPENETADESKHRFYVGINPSLVK</sequence>